<proteinExistence type="predicted"/>
<keyword evidence="5" id="KW-1185">Reference proteome</keyword>
<feature type="compositionally biased region" description="Polar residues" evidence="1">
    <location>
        <begin position="9"/>
        <end position="19"/>
    </location>
</feature>
<evidence type="ECO:0000313" key="4">
    <source>
        <dbReference type="EMBL" id="AOP51043.1"/>
    </source>
</evidence>
<reference evidence="4 5" key="1">
    <citation type="submission" date="2016-09" db="EMBL/GenBank/DDBJ databases">
        <title>Complete genome sequencing of Streptomyces lydicus 103 and metabolic pathways analysis of antibiotic biosynthesis.</title>
        <authorList>
            <person name="Jia N."/>
            <person name="Ding M.-Z."/>
            <person name="Gao F."/>
            <person name="Yuan Y.-J."/>
        </authorList>
    </citation>
    <scope>NUCLEOTIDE SEQUENCE [LARGE SCALE GENOMIC DNA]</scope>
    <source>
        <strain evidence="4 5">103</strain>
    </source>
</reference>
<dbReference type="Proteomes" id="UP000094094">
    <property type="component" value="Chromosome"/>
</dbReference>
<protein>
    <recommendedName>
        <fullName evidence="3">Peptidoglycan binding-like domain-containing protein</fullName>
    </recommendedName>
</protein>
<name>A0A1D7VWC4_9ACTN</name>
<dbReference type="InterPro" id="IPR036365">
    <property type="entry name" value="PGBD-like_sf"/>
</dbReference>
<feature type="region of interest" description="Disordered" evidence="1">
    <location>
        <begin position="1"/>
        <end position="38"/>
    </location>
</feature>
<dbReference type="Gene3D" id="1.10.101.10">
    <property type="entry name" value="PGBD-like superfamily/PGBD"/>
    <property type="match status" value="1"/>
</dbReference>
<accession>A0A1D7VWC4</accession>
<gene>
    <name evidence="4" type="ORF">SL103_07360</name>
</gene>
<keyword evidence="2" id="KW-0472">Membrane</keyword>
<evidence type="ECO:0000313" key="5">
    <source>
        <dbReference type="Proteomes" id="UP000094094"/>
    </source>
</evidence>
<dbReference type="KEGG" id="slc:SL103_07360"/>
<organism evidence="4 5">
    <name type="scientific">Streptomyces lydicus</name>
    <dbReference type="NCBI Taxonomy" id="47763"/>
    <lineage>
        <taxon>Bacteria</taxon>
        <taxon>Bacillati</taxon>
        <taxon>Actinomycetota</taxon>
        <taxon>Actinomycetes</taxon>
        <taxon>Kitasatosporales</taxon>
        <taxon>Streptomycetaceae</taxon>
        <taxon>Streptomyces</taxon>
    </lineage>
</organism>
<dbReference type="SUPFAM" id="SSF47090">
    <property type="entry name" value="PGBD-like"/>
    <property type="match status" value="1"/>
</dbReference>
<feature type="transmembrane region" description="Helical" evidence="2">
    <location>
        <begin position="40"/>
        <end position="59"/>
    </location>
</feature>
<dbReference type="AlphaFoldDB" id="A0A1D7VWC4"/>
<sequence>MPRARRHSGPSSRTFSSATDEPPGGPSAARAAAPSRRRRGLPAVLVAAGTAVAATAVMIGTDVLSGGRQDRAAPPDGGAPSPTATSPSSDEPAPTDSGSPSARATPSSPAPAATHFGTPQATVKLYRTAESHPPAPTRAAGTVIDSPGGPSTAPAPAPVPTGPIVLREGSSGPEVAELQERLRQLALYADTANGRYDTDVRAAVSRYQRSYGVQGDPDGVYGTRTRASLEARTQEP</sequence>
<evidence type="ECO:0000256" key="1">
    <source>
        <dbReference type="SAM" id="MobiDB-lite"/>
    </source>
</evidence>
<keyword evidence="2" id="KW-1133">Transmembrane helix</keyword>
<keyword evidence="2" id="KW-0812">Transmembrane</keyword>
<feature type="region of interest" description="Disordered" evidence="1">
    <location>
        <begin position="65"/>
        <end position="172"/>
    </location>
</feature>
<feature type="domain" description="Peptidoglycan binding-like" evidence="3">
    <location>
        <begin position="171"/>
        <end position="229"/>
    </location>
</feature>
<feature type="compositionally biased region" description="Low complexity" evidence="1">
    <location>
        <begin position="79"/>
        <end position="113"/>
    </location>
</feature>
<dbReference type="InterPro" id="IPR002477">
    <property type="entry name" value="Peptidoglycan-bd-like"/>
</dbReference>
<dbReference type="InterPro" id="IPR036366">
    <property type="entry name" value="PGBDSf"/>
</dbReference>
<dbReference type="EMBL" id="CP017157">
    <property type="protein sequence ID" value="AOP51043.1"/>
    <property type="molecule type" value="Genomic_DNA"/>
</dbReference>
<evidence type="ECO:0000259" key="3">
    <source>
        <dbReference type="Pfam" id="PF01471"/>
    </source>
</evidence>
<evidence type="ECO:0000256" key="2">
    <source>
        <dbReference type="SAM" id="Phobius"/>
    </source>
</evidence>
<dbReference type="Pfam" id="PF01471">
    <property type="entry name" value="PG_binding_1"/>
    <property type="match status" value="1"/>
</dbReference>